<keyword evidence="3" id="KW-0472">Membrane</keyword>
<name>A0ABP9MFY4_9FLAO</name>
<evidence type="ECO:0000256" key="1">
    <source>
        <dbReference type="ARBA" id="ARBA00022679"/>
    </source>
</evidence>
<dbReference type="InterPro" id="IPR043519">
    <property type="entry name" value="NT_sf"/>
</dbReference>
<gene>
    <name evidence="5" type="ORF">GCM10023210_27490</name>
</gene>
<comment type="similarity">
    <text evidence="2">Belongs to the tRNA nucleotidyltransferase/poly(A) polymerase family.</text>
</comment>
<evidence type="ECO:0000256" key="3">
    <source>
        <dbReference type="SAM" id="Phobius"/>
    </source>
</evidence>
<reference evidence="6" key="1">
    <citation type="journal article" date="2019" name="Int. J. Syst. Evol. Microbiol.">
        <title>The Global Catalogue of Microorganisms (GCM) 10K type strain sequencing project: providing services to taxonomists for standard genome sequencing and annotation.</title>
        <authorList>
            <consortium name="The Broad Institute Genomics Platform"/>
            <consortium name="The Broad Institute Genome Sequencing Center for Infectious Disease"/>
            <person name="Wu L."/>
            <person name="Ma J."/>
        </authorList>
    </citation>
    <scope>NUCLEOTIDE SEQUENCE [LARGE SCALE GENOMIC DNA]</scope>
    <source>
        <strain evidence="6">JCM 18019</strain>
    </source>
</reference>
<comment type="caution">
    <text evidence="5">The sequence shown here is derived from an EMBL/GenBank/DDBJ whole genome shotgun (WGS) entry which is preliminary data.</text>
</comment>
<sequence length="254" mass="29637">MKNIKDIKTGFYLHFTEQMKIEGFMGFFYELFMTGSAYVVGGYFRDFLLSKSSRDVDIITDLSQNQLISLVNNANVNFNINRHGGLKISLTQIEIDIWTIDNNWAFKNNLVKLNENDILNSIAKGCFYNFDSLAINLHTFNYSIRYFSECLNKKELNILQENSIYKNLNPSIEANILRAIYLGKIYNLKYSPNTINYLFSKIGFIADKFNNPLERILTVREQYPKYSIIKENDILNLFFNLLEGQDSKQLKLDL</sequence>
<keyword evidence="6" id="KW-1185">Reference proteome</keyword>
<evidence type="ECO:0000313" key="6">
    <source>
        <dbReference type="Proteomes" id="UP001500353"/>
    </source>
</evidence>
<dbReference type="Gene3D" id="3.30.460.10">
    <property type="entry name" value="Beta Polymerase, domain 2"/>
    <property type="match status" value="1"/>
</dbReference>
<evidence type="ECO:0000259" key="4">
    <source>
        <dbReference type="Pfam" id="PF01743"/>
    </source>
</evidence>
<keyword evidence="3" id="KW-0812">Transmembrane</keyword>
<keyword evidence="1 2" id="KW-0808">Transferase</keyword>
<evidence type="ECO:0000256" key="2">
    <source>
        <dbReference type="RuleBase" id="RU003953"/>
    </source>
</evidence>
<proteinExistence type="inferred from homology"/>
<dbReference type="EMBL" id="BAABHX010000004">
    <property type="protein sequence ID" value="GAA5095138.1"/>
    <property type="molecule type" value="Genomic_DNA"/>
</dbReference>
<dbReference type="Pfam" id="PF01743">
    <property type="entry name" value="PolyA_pol"/>
    <property type="match status" value="1"/>
</dbReference>
<keyword evidence="3" id="KW-1133">Transmembrane helix</keyword>
<dbReference type="SUPFAM" id="SSF81301">
    <property type="entry name" value="Nucleotidyltransferase"/>
    <property type="match status" value="1"/>
</dbReference>
<accession>A0ABP9MFY4</accession>
<feature type="domain" description="Poly A polymerase head" evidence="4">
    <location>
        <begin position="37"/>
        <end position="100"/>
    </location>
</feature>
<dbReference type="InterPro" id="IPR002646">
    <property type="entry name" value="PolA_pol_head_dom"/>
</dbReference>
<keyword evidence="2" id="KW-0694">RNA-binding</keyword>
<protein>
    <recommendedName>
        <fullName evidence="4">Poly A polymerase head domain-containing protein</fullName>
    </recommendedName>
</protein>
<feature type="transmembrane region" description="Helical" evidence="3">
    <location>
        <begin position="21"/>
        <end position="44"/>
    </location>
</feature>
<evidence type="ECO:0000313" key="5">
    <source>
        <dbReference type="EMBL" id="GAA5095138.1"/>
    </source>
</evidence>
<dbReference type="Proteomes" id="UP001500353">
    <property type="component" value="Unassembled WGS sequence"/>
</dbReference>
<organism evidence="5 6">
    <name type="scientific">Chryseobacterium ginsengisoli</name>
    <dbReference type="NCBI Taxonomy" id="363853"/>
    <lineage>
        <taxon>Bacteria</taxon>
        <taxon>Pseudomonadati</taxon>
        <taxon>Bacteroidota</taxon>
        <taxon>Flavobacteriia</taxon>
        <taxon>Flavobacteriales</taxon>
        <taxon>Weeksellaceae</taxon>
        <taxon>Chryseobacterium group</taxon>
        <taxon>Chryseobacterium</taxon>
    </lineage>
</organism>